<dbReference type="SUPFAM" id="SSF46785">
    <property type="entry name" value="Winged helix' DNA-binding domain"/>
    <property type="match status" value="1"/>
</dbReference>
<sequence>MPTPDTPTKSVFDIHALEGIYLLYWKMEDCTEAIDIPIPLSKKERHMLVCLDQPRRMGDLARELLALPSTVTAMADTLEAKGLLFRERDPNDRRAWLLSLTEQGHDMRKVMASKASDLFRDISGLSDDELDQFAKIALKIRSRIMETGMPKGPQT</sequence>
<dbReference type="Gene3D" id="1.10.10.10">
    <property type="entry name" value="Winged helix-like DNA-binding domain superfamily/Winged helix DNA-binding domain"/>
    <property type="match status" value="1"/>
</dbReference>
<evidence type="ECO:0000313" key="3">
    <source>
        <dbReference type="Proteomes" id="UP000220836"/>
    </source>
</evidence>
<dbReference type="InterPro" id="IPR039422">
    <property type="entry name" value="MarR/SlyA-like"/>
</dbReference>
<name>A0A238KWE1_9RHOB</name>
<dbReference type="PANTHER" id="PTHR33164:SF57">
    <property type="entry name" value="MARR-FAMILY TRANSCRIPTIONAL REGULATOR"/>
    <property type="match status" value="1"/>
</dbReference>
<dbReference type="AlphaFoldDB" id="A0A238KWE1"/>
<dbReference type="Proteomes" id="UP000220836">
    <property type="component" value="Unassembled WGS sequence"/>
</dbReference>
<feature type="domain" description="HTH marR-type" evidence="1">
    <location>
        <begin position="13"/>
        <end position="142"/>
    </location>
</feature>
<accession>A0A238KWE1</accession>
<evidence type="ECO:0000259" key="1">
    <source>
        <dbReference type="PROSITE" id="PS50995"/>
    </source>
</evidence>
<dbReference type="InterPro" id="IPR036390">
    <property type="entry name" value="WH_DNA-bd_sf"/>
</dbReference>
<dbReference type="PRINTS" id="PR00598">
    <property type="entry name" value="HTHMARR"/>
</dbReference>
<dbReference type="OrthoDB" id="582199at2"/>
<dbReference type="RefSeq" id="WP_097805784.1">
    <property type="nucleotide sequence ID" value="NZ_FXYH01000013.1"/>
</dbReference>
<dbReference type="GO" id="GO:0003700">
    <property type="term" value="F:DNA-binding transcription factor activity"/>
    <property type="evidence" value="ECO:0007669"/>
    <property type="project" value="InterPro"/>
</dbReference>
<dbReference type="Pfam" id="PF01047">
    <property type="entry name" value="MarR"/>
    <property type="match status" value="1"/>
</dbReference>
<dbReference type="SMART" id="SM00347">
    <property type="entry name" value="HTH_MARR"/>
    <property type="match status" value="1"/>
</dbReference>
<dbReference type="InterPro" id="IPR000835">
    <property type="entry name" value="HTH_MarR-typ"/>
</dbReference>
<dbReference type="GO" id="GO:0006950">
    <property type="term" value="P:response to stress"/>
    <property type="evidence" value="ECO:0007669"/>
    <property type="project" value="TreeGrafter"/>
</dbReference>
<reference evidence="2 3" key="1">
    <citation type="submission" date="2017-05" db="EMBL/GenBank/DDBJ databases">
        <authorList>
            <person name="Song R."/>
            <person name="Chenine A.L."/>
            <person name="Ruprecht R.M."/>
        </authorList>
    </citation>
    <scope>NUCLEOTIDE SEQUENCE [LARGE SCALE GENOMIC DNA]</scope>
    <source>
        <strain evidence="2 3">CECT 8663</strain>
    </source>
</reference>
<protein>
    <submittedName>
        <fullName evidence="2">Transcriptional repressor MprA</fullName>
    </submittedName>
</protein>
<keyword evidence="3" id="KW-1185">Reference proteome</keyword>
<proteinExistence type="predicted"/>
<dbReference type="PROSITE" id="PS50995">
    <property type="entry name" value="HTH_MARR_2"/>
    <property type="match status" value="1"/>
</dbReference>
<dbReference type="PANTHER" id="PTHR33164">
    <property type="entry name" value="TRANSCRIPTIONAL REGULATOR, MARR FAMILY"/>
    <property type="match status" value="1"/>
</dbReference>
<dbReference type="InterPro" id="IPR036388">
    <property type="entry name" value="WH-like_DNA-bd_sf"/>
</dbReference>
<evidence type="ECO:0000313" key="2">
    <source>
        <dbReference type="EMBL" id="SMX46522.1"/>
    </source>
</evidence>
<gene>
    <name evidence="2" type="primary">mprA</name>
    <name evidence="2" type="ORF">PEV8663_03315</name>
</gene>
<organism evidence="2 3">
    <name type="scientific">Pelagimonas varians</name>
    <dbReference type="NCBI Taxonomy" id="696760"/>
    <lineage>
        <taxon>Bacteria</taxon>
        <taxon>Pseudomonadati</taxon>
        <taxon>Pseudomonadota</taxon>
        <taxon>Alphaproteobacteria</taxon>
        <taxon>Rhodobacterales</taxon>
        <taxon>Roseobacteraceae</taxon>
        <taxon>Pelagimonas</taxon>
    </lineage>
</organism>
<dbReference type="EMBL" id="FXYH01000013">
    <property type="protein sequence ID" value="SMX46522.1"/>
    <property type="molecule type" value="Genomic_DNA"/>
</dbReference>